<name>A0A1Y0CCT9_9MYCO</name>
<dbReference type="PANTHER" id="PTHR11941">
    <property type="entry name" value="ENOYL-COA HYDRATASE-RELATED"/>
    <property type="match status" value="1"/>
</dbReference>
<dbReference type="OrthoDB" id="8640486at2"/>
<gene>
    <name evidence="2" type="ORF">BTO20_33530</name>
</gene>
<dbReference type="PANTHER" id="PTHR11941:SF54">
    <property type="entry name" value="ENOYL-COA HYDRATASE, MITOCHONDRIAL"/>
    <property type="match status" value="1"/>
</dbReference>
<sequence>MSAPAPGQAATLDTADHDGVLVVALDRPPANAMNRQLIHDLARLFEQLRARPDAPPIVLTGKGGRFFSAGGDIKELEGALVGEIETRMREFHALLVAMDRYRRPVVSAINGHCVGGGMEVALFSDSVLALNSARFGFPEINHGLLPADKGIQRANRVLGVRVARRIILSGELFDAQHALDIGLVDELVTDSKELIPAAIAMARAAGSKAPVLYGALKSSVNDPDDMRDEASLQRTLKAAADYFNDPVARELRQRWSGRRAPATTAQLSDRALRLG</sequence>
<dbReference type="GO" id="GO:0003824">
    <property type="term" value="F:catalytic activity"/>
    <property type="evidence" value="ECO:0007669"/>
    <property type="project" value="UniProtKB-ARBA"/>
</dbReference>
<dbReference type="RefSeq" id="WP_087080467.1">
    <property type="nucleotide sequence ID" value="NZ_CP020809.1"/>
</dbReference>
<dbReference type="SUPFAM" id="SSF52096">
    <property type="entry name" value="ClpP/crotonase"/>
    <property type="match status" value="1"/>
</dbReference>
<dbReference type="CDD" id="cd06558">
    <property type="entry name" value="crotonase-like"/>
    <property type="match status" value="1"/>
</dbReference>
<keyword evidence="1" id="KW-0443">Lipid metabolism</keyword>
<dbReference type="InterPro" id="IPR029045">
    <property type="entry name" value="ClpP/crotonase-like_dom_sf"/>
</dbReference>
<dbReference type="Pfam" id="PF00378">
    <property type="entry name" value="ECH_1"/>
    <property type="match status" value="1"/>
</dbReference>
<dbReference type="Gene3D" id="3.90.226.10">
    <property type="entry name" value="2-enoyl-CoA Hydratase, Chain A, domain 1"/>
    <property type="match status" value="1"/>
</dbReference>
<evidence type="ECO:0000313" key="3">
    <source>
        <dbReference type="Proteomes" id="UP000195331"/>
    </source>
</evidence>
<dbReference type="AlphaFoldDB" id="A0A1Y0CCT9"/>
<protein>
    <submittedName>
        <fullName evidence="2">Enoyl-CoA hydratase</fullName>
    </submittedName>
</protein>
<evidence type="ECO:0000256" key="1">
    <source>
        <dbReference type="ARBA" id="ARBA00023098"/>
    </source>
</evidence>
<reference evidence="2 3" key="1">
    <citation type="submission" date="2017-04" db="EMBL/GenBank/DDBJ databases">
        <title>Whole Genome Sequence of 1,4-Dioxane Degrading Bacterium Mycobacterium dioxanotrophicus PH-06.</title>
        <authorList>
            <person name="He Y."/>
        </authorList>
    </citation>
    <scope>NUCLEOTIDE SEQUENCE [LARGE SCALE GENOMIC DNA]</scope>
    <source>
        <strain evidence="2 3">PH-06</strain>
    </source>
</reference>
<organism evidence="2 3">
    <name type="scientific">Mycobacterium dioxanotrophicus</name>
    <dbReference type="NCBI Taxonomy" id="482462"/>
    <lineage>
        <taxon>Bacteria</taxon>
        <taxon>Bacillati</taxon>
        <taxon>Actinomycetota</taxon>
        <taxon>Actinomycetes</taxon>
        <taxon>Mycobacteriales</taxon>
        <taxon>Mycobacteriaceae</taxon>
        <taxon>Mycobacterium</taxon>
    </lineage>
</organism>
<dbReference type="EMBL" id="CP020809">
    <property type="protein sequence ID" value="ART72826.1"/>
    <property type="molecule type" value="Genomic_DNA"/>
</dbReference>
<dbReference type="InterPro" id="IPR001753">
    <property type="entry name" value="Enoyl-CoA_hydra/iso"/>
</dbReference>
<dbReference type="KEGG" id="mdx:BTO20_33530"/>
<evidence type="ECO:0000313" key="2">
    <source>
        <dbReference type="EMBL" id="ART72826.1"/>
    </source>
</evidence>
<dbReference type="GO" id="GO:0006635">
    <property type="term" value="P:fatty acid beta-oxidation"/>
    <property type="evidence" value="ECO:0007669"/>
    <property type="project" value="TreeGrafter"/>
</dbReference>
<proteinExistence type="predicted"/>
<keyword evidence="3" id="KW-1185">Reference proteome</keyword>
<accession>A0A1Y0CCT9</accession>
<dbReference type="Proteomes" id="UP000195331">
    <property type="component" value="Chromosome"/>
</dbReference>